<comment type="caution">
    <text evidence="3">The sequence shown here is derived from an EMBL/GenBank/DDBJ whole genome shotgun (WGS) entry which is preliminary data.</text>
</comment>
<keyword evidence="2" id="KW-0812">Transmembrane</keyword>
<dbReference type="OrthoDB" id="1046362at2"/>
<keyword evidence="2" id="KW-0472">Membrane</keyword>
<dbReference type="GO" id="GO:0003677">
    <property type="term" value="F:DNA binding"/>
    <property type="evidence" value="ECO:0007669"/>
    <property type="project" value="InterPro"/>
</dbReference>
<keyword evidence="4" id="KW-1185">Reference proteome</keyword>
<evidence type="ECO:0000313" key="4">
    <source>
        <dbReference type="Proteomes" id="UP000017831"/>
    </source>
</evidence>
<feature type="coiled-coil region" evidence="1">
    <location>
        <begin position="393"/>
        <end position="459"/>
    </location>
</feature>
<dbReference type="EMBL" id="AQHY01000025">
    <property type="protein sequence ID" value="EOA54730.1"/>
    <property type="molecule type" value="Genomic_DNA"/>
</dbReference>
<dbReference type="STRING" id="1121098.HMPREF1534_02123"/>
<dbReference type="PATRIC" id="fig|1121098.3.peg.2158"/>
<feature type="transmembrane region" description="Helical" evidence="2">
    <location>
        <begin position="367"/>
        <end position="389"/>
    </location>
</feature>
<dbReference type="Proteomes" id="UP000017831">
    <property type="component" value="Unassembled WGS sequence"/>
</dbReference>
<dbReference type="GO" id="GO:0006355">
    <property type="term" value="P:regulation of DNA-templated transcription"/>
    <property type="evidence" value="ECO:0007669"/>
    <property type="project" value="InterPro"/>
</dbReference>
<dbReference type="HOGENOM" id="CLU_469829_0_0_10"/>
<protein>
    <submittedName>
        <fullName evidence="3">Uncharacterized protein</fullName>
    </submittedName>
</protein>
<dbReference type="InterPro" id="IPR011990">
    <property type="entry name" value="TPR-like_helical_dom_sf"/>
</dbReference>
<evidence type="ECO:0000313" key="3">
    <source>
        <dbReference type="EMBL" id="EOA54730.1"/>
    </source>
</evidence>
<name>U6RDZ4_9BACT</name>
<reference evidence="3 4" key="1">
    <citation type="submission" date="2013-04" db="EMBL/GenBank/DDBJ databases">
        <title>The Genome Sequence of Bacteroides massiliensis DSM 17679.</title>
        <authorList>
            <consortium name="The Broad Institute Genomics Platform"/>
            <person name="Earl A."/>
            <person name="Ward D."/>
            <person name="Feldgarden M."/>
            <person name="Gevers D."/>
            <person name="Martens E."/>
            <person name="Fenner L."/>
            <person name="Roux V."/>
            <person name="Mallet M.N."/>
            <person name="Raoult D."/>
            <person name="Walker B."/>
            <person name="Young S."/>
            <person name="Zeng Q."/>
            <person name="Gargeya S."/>
            <person name="Fitzgerald M."/>
            <person name="Haas B."/>
            <person name="Abouelleil A."/>
            <person name="Allen A.W."/>
            <person name="Alvarado L."/>
            <person name="Arachchi H.M."/>
            <person name="Berlin A.M."/>
            <person name="Chapman S.B."/>
            <person name="Gainer-Dewar J."/>
            <person name="Goldberg J."/>
            <person name="Griggs A."/>
            <person name="Gujja S."/>
            <person name="Hansen M."/>
            <person name="Howarth C."/>
            <person name="Imamovic A."/>
            <person name="Ireland A."/>
            <person name="Larimer J."/>
            <person name="McCowan C."/>
            <person name="Murphy C."/>
            <person name="Pearson M."/>
            <person name="Poon T.W."/>
            <person name="Priest M."/>
            <person name="Roberts A."/>
            <person name="Saif S."/>
            <person name="Shea T."/>
            <person name="Sisk P."/>
            <person name="Sykes S."/>
            <person name="Wortman J."/>
            <person name="Nusbaum C."/>
            <person name="Birren B."/>
        </authorList>
    </citation>
    <scope>NUCLEOTIDE SEQUENCE [LARGE SCALE GENOMIC DNA]</scope>
    <source>
        <strain evidence="4">B84634 / Timone 84634 / DSM 17679 / JCM 13223</strain>
    </source>
</reference>
<dbReference type="Gene3D" id="1.25.40.10">
    <property type="entry name" value="Tetratricopeptide repeat domain"/>
    <property type="match status" value="2"/>
</dbReference>
<dbReference type="AlphaFoldDB" id="U6RDZ4"/>
<dbReference type="SUPFAM" id="SSF81901">
    <property type="entry name" value="HCP-like"/>
    <property type="match status" value="1"/>
</dbReference>
<organism evidence="3 4">
    <name type="scientific">Phocaeicola massiliensis B84634 = Timone 84634 = DSM 17679 = JCM 13223</name>
    <dbReference type="NCBI Taxonomy" id="1121098"/>
    <lineage>
        <taxon>Bacteria</taxon>
        <taxon>Pseudomonadati</taxon>
        <taxon>Bacteroidota</taxon>
        <taxon>Bacteroidia</taxon>
        <taxon>Bacteroidales</taxon>
        <taxon>Bacteroidaceae</taxon>
        <taxon>Phocaeicola</taxon>
    </lineage>
</organism>
<dbReference type="eggNOG" id="COG0457">
    <property type="taxonomic scope" value="Bacteria"/>
</dbReference>
<dbReference type="InterPro" id="IPR016032">
    <property type="entry name" value="Sig_transdc_resp-reg_C-effctor"/>
</dbReference>
<accession>U6RDZ4</accession>
<dbReference type="SUPFAM" id="SSF46894">
    <property type="entry name" value="C-terminal effector domain of the bipartite response regulators"/>
    <property type="match status" value="1"/>
</dbReference>
<dbReference type="InterPro" id="IPR019734">
    <property type="entry name" value="TPR_rpt"/>
</dbReference>
<dbReference type="SMART" id="SM00028">
    <property type="entry name" value="TPR"/>
    <property type="match status" value="4"/>
</dbReference>
<gene>
    <name evidence="3" type="ORF">HMPREF1534_02123</name>
</gene>
<evidence type="ECO:0000256" key="2">
    <source>
        <dbReference type="SAM" id="Phobius"/>
    </source>
</evidence>
<sequence length="582" mass="68001">MYMVEKSGKLLCRIVLIMLLFVLCFCASCGHKEARYALDMAEKRMWDEPDSALKVLESIVMPEDLEGKELADYALLLTQAQYRSNIVATSDSLINIAVGYYQDKDVEKRTASLLYKGGVLKDMGKDEEAMLVYKEAESYIPRIKDNRIVTLIYMGLGYLNQKNRNYALSIDYFKKSVAVNIVPKQVLSWKVSSIMNLANISYYWGNRDDADLYYSQLLDMVPLVDSMLQTKIYYNYGIYKSKEKEWAEAEKYVRKALDNASGDVSYRAMLLLANLYSRTGRDGEVDSLCQYALKTSEPAVKARIYYFLYEENVARKEYEDAVTYLSHYVLLSDTLRSQINRSEYLEIQKKYDQVVLLNKNVEIHNHWYLTIIISTVIIVALIGIHYLVLSINRKKKEKLLLKSKQEKVELQEKIDACQTKIAEDETMHNEEKEKLQMQITQLEAEKEQKDISIRRLEIICKSKDKDIPLEYIEALEMIMKLKSKEQASYNPAVDREKLHIWLDLVYDDFAGRLLEKYQLTGRERDVCYLKALDFSDDEISELLKIQLRSEERWIYRICEKFGFPKGSKDDFAAYIADFKKRR</sequence>
<evidence type="ECO:0000256" key="1">
    <source>
        <dbReference type="SAM" id="Coils"/>
    </source>
</evidence>
<keyword evidence="1" id="KW-0175">Coiled coil</keyword>
<proteinExistence type="predicted"/>
<keyword evidence="2" id="KW-1133">Transmembrane helix</keyword>